<dbReference type="CDD" id="cd07377">
    <property type="entry name" value="WHTH_GntR"/>
    <property type="match status" value="1"/>
</dbReference>
<proteinExistence type="inferred from homology"/>
<comment type="similarity">
    <text evidence="1">In the C-terminal section; belongs to the class-I pyridoxal-phosphate-dependent aminotransferase family.</text>
</comment>
<dbReference type="SUPFAM" id="SSF46785">
    <property type="entry name" value="Winged helix' DNA-binding domain"/>
    <property type="match status" value="1"/>
</dbReference>
<evidence type="ECO:0000256" key="5">
    <source>
        <dbReference type="ARBA" id="ARBA00023163"/>
    </source>
</evidence>
<keyword evidence="8" id="KW-1185">Reference proteome</keyword>
<keyword evidence="2" id="KW-0663">Pyridoxal phosphate</keyword>
<sequence length="489" mass="52423">MTESLGRIIVWVNPYIAWQAMWLPKLSDNDQPRYLALVDAISAAIERGELKPGDRLPPQRRLAWALGLNPSTAMQAYREAARRHLVGGEVGRGTFVLASSREASLFLLKQPEAVPARLDLSTNLPVLDADDRDLHRSLAALGASSELALLQGYPSASALQRGRVAVSRWLQRRGLELPPGQVLLCAGAQQGVFAAMLGLCAPGEPVLVEALTSPGIKAAARQLRLPLHGVALDQHGIVPEEFDRQARATGARVAVLTPCLQNPTGVSMDRERREAIAELARRHDLLIIEDDVYGALGDEPPLATLLGERSVLVGSLSKTVAPGLRFGFIATPGSWLGRIDPEAQATGWALSPLCLRLASEWIEDGTALRRLAWQRRQIERRWKMARKLLGPRVTGPASPHLWLTATDGEVGLAGIAHAASIECAAAQVFAVGPDAPDALRLSLSAAPGLVPLQQALQALAEGLGVRRATDEVSAALSLSSMSRQDVSND</sequence>
<keyword evidence="5" id="KW-0804">Transcription</keyword>
<accession>A4VQW5</accession>
<dbReference type="KEGG" id="psa:PST_3743"/>
<evidence type="ECO:0000313" key="7">
    <source>
        <dbReference type="EMBL" id="ABP81366.1"/>
    </source>
</evidence>
<dbReference type="eggNOG" id="COG1167">
    <property type="taxonomic scope" value="Bacteria"/>
</dbReference>
<dbReference type="InterPro" id="IPR036388">
    <property type="entry name" value="WH-like_DNA-bd_sf"/>
</dbReference>
<dbReference type="PROSITE" id="PS50949">
    <property type="entry name" value="HTH_GNTR"/>
    <property type="match status" value="1"/>
</dbReference>
<dbReference type="CDD" id="cd00609">
    <property type="entry name" value="AAT_like"/>
    <property type="match status" value="1"/>
</dbReference>
<dbReference type="SUPFAM" id="SSF53383">
    <property type="entry name" value="PLP-dependent transferases"/>
    <property type="match status" value="1"/>
</dbReference>
<feature type="domain" description="HTH gntR-type" evidence="6">
    <location>
        <begin position="31"/>
        <end position="99"/>
    </location>
</feature>
<evidence type="ECO:0000259" key="6">
    <source>
        <dbReference type="PROSITE" id="PS50949"/>
    </source>
</evidence>
<keyword evidence="4" id="KW-0238">DNA-binding</keyword>
<evidence type="ECO:0000256" key="3">
    <source>
        <dbReference type="ARBA" id="ARBA00023015"/>
    </source>
</evidence>
<dbReference type="InterPro" id="IPR004839">
    <property type="entry name" value="Aminotransferase_I/II_large"/>
</dbReference>
<dbReference type="InterPro" id="IPR051446">
    <property type="entry name" value="HTH_trans_reg/aminotransferase"/>
</dbReference>
<protein>
    <submittedName>
        <fullName evidence="7">Transcriptional regulator, GntR family</fullName>
    </submittedName>
</protein>
<dbReference type="InterPro" id="IPR015424">
    <property type="entry name" value="PyrdxlP-dep_Trfase"/>
</dbReference>
<dbReference type="Gene3D" id="3.40.640.10">
    <property type="entry name" value="Type I PLP-dependent aspartate aminotransferase-like (Major domain)"/>
    <property type="match status" value="1"/>
</dbReference>
<dbReference type="SMART" id="SM00345">
    <property type="entry name" value="HTH_GNTR"/>
    <property type="match status" value="1"/>
</dbReference>
<dbReference type="GO" id="GO:0003700">
    <property type="term" value="F:DNA-binding transcription factor activity"/>
    <property type="evidence" value="ECO:0007669"/>
    <property type="project" value="InterPro"/>
</dbReference>
<gene>
    <name evidence="7" type="ordered locus">PST_3743</name>
</gene>
<dbReference type="EMBL" id="CP000304">
    <property type="protein sequence ID" value="ABP81366.1"/>
    <property type="molecule type" value="Genomic_DNA"/>
</dbReference>
<dbReference type="Pfam" id="PF00155">
    <property type="entry name" value="Aminotran_1_2"/>
    <property type="match status" value="1"/>
</dbReference>
<evidence type="ECO:0000313" key="8">
    <source>
        <dbReference type="Proteomes" id="UP000000233"/>
    </source>
</evidence>
<dbReference type="PANTHER" id="PTHR46577:SF1">
    <property type="entry name" value="HTH-TYPE TRANSCRIPTIONAL REGULATORY PROTEIN GABR"/>
    <property type="match status" value="1"/>
</dbReference>
<dbReference type="GO" id="GO:0003677">
    <property type="term" value="F:DNA binding"/>
    <property type="evidence" value="ECO:0007669"/>
    <property type="project" value="UniProtKB-KW"/>
</dbReference>
<name>A4VQW5_STUS1</name>
<organism evidence="7 8">
    <name type="scientific">Stutzerimonas stutzeri (strain A1501)</name>
    <name type="common">Pseudomonas stutzeri</name>
    <dbReference type="NCBI Taxonomy" id="379731"/>
    <lineage>
        <taxon>Bacteria</taxon>
        <taxon>Pseudomonadati</taxon>
        <taxon>Pseudomonadota</taxon>
        <taxon>Gammaproteobacteria</taxon>
        <taxon>Pseudomonadales</taxon>
        <taxon>Pseudomonadaceae</taxon>
        <taxon>Stutzerimonas</taxon>
    </lineage>
</organism>
<dbReference type="Gene3D" id="1.10.10.10">
    <property type="entry name" value="Winged helix-like DNA-binding domain superfamily/Winged helix DNA-binding domain"/>
    <property type="match status" value="1"/>
</dbReference>
<dbReference type="PANTHER" id="PTHR46577">
    <property type="entry name" value="HTH-TYPE TRANSCRIPTIONAL REGULATORY PROTEIN GABR"/>
    <property type="match status" value="1"/>
</dbReference>
<evidence type="ECO:0000256" key="4">
    <source>
        <dbReference type="ARBA" id="ARBA00023125"/>
    </source>
</evidence>
<keyword evidence="3" id="KW-0805">Transcription regulation</keyword>
<dbReference type="AlphaFoldDB" id="A4VQW5"/>
<dbReference type="InterPro" id="IPR015421">
    <property type="entry name" value="PyrdxlP-dep_Trfase_major"/>
</dbReference>
<reference evidence="7 8" key="1">
    <citation type="journal article" date="2008" name="Proc. Natl. Acad. Sci. U.S.A.">
        <title>Nitrogen fixation island and rhizosphere competence traits in the genome of root-associated Pseudomonas stutzeri A1501.</title>
        <authorList>
            <person name="Yan Y."/>
            <person name="Yang J."/>
            <person name="Dou Y."/>
            <person name="Chen M."/>
            <person name="Ping S."/>
            <person name="Peng J."/>
            <person name="Lu W."/>
            <person name="Zhang W."/>
            <person name="Yao Z."/>
            <person name="Li H."/>
            <person name="Liu W."/>
            <person name="He S."/>
            <person name="Geng L."/>
            <person name="Zhang X."/>
            <person name="Yang F."/>
            <person name="Yu H."/>
            <person name="Zhan Y."/>
            <person name="Li D."/>
            <person name="Lin Z."/>
            <person name="Wang Y."/>
            <person name="Elmerich C."/>
            <person name="Lin M."/>
            <person name="Jin Q."/>
        </authorList>
    </citation>
    <scope>NUCLEOTIDE SEQUENCE [LARGE SCALE GENOMIC DNA]</scope>
    <source>
        <strain evidence="7 8">A1501</strain>
    </source>
</reference>
<dbReference type="InterPro" id="IPR036390">
    <property type="entry name" value="WH_DNA-bd_sf"/>
</dbReference>
<evidence type="ECO:0000256" key="1">
    <source>
        <dbReference type="ARBA" id="ARBA00005384"/>
    </source>
</evidence>
<dbReference type="Pfam" id="PF00392">
    <property type="entry name" value="GntR"/>
    <property type="match status" value="1"/>
</dbReference>
<dbReference type="HOGENOM" id="CLU_017584_0_0_6"/>
<dbReference type="Proteomes" id="UP000000233">
    <property type="component" value="Chromosome"/>
</dbReference>
<dbReference type="GO" id="GO:0030170">
    <property type="term" value="F:pyridoxal phosphate binding"/>
    <property type="evidence" value="ECO:0007669"/>
    <property type="project" value="InterPro"/>
</dbReference>
<dbReference type="InterPro" id="IPR000524">
    <property type="entry name" value="Tscrpt_reg_HTH_GntR"/>
</dbReference>
<evidence type="ECO:0000256" key="2">
    <source>
        <dbReference type="ARBA" id="ARBA00022898"/>
    </source>
</evidence>